<dbReference type="PANTHER" id="PTHR30008">
    <property type="entry name" value="EXODEOXYRIBONUCLEASE 7 LARGE SUBUNIT"/>
    <property type="match status" value="1"/>
</dbReference>
<keyword evidence="3 5" id="KW-0378">Hydrolase</keyword>
<evidence type="ECO:0000313" key="9">
    <source>
        <dbReference type="EMBL" id="MBN7772523.1"/>
    </source>
</evidence>
<dbReference type="InterPro" id="IPR003753">
    <property type="entry name" value="Exonuc_VII_L"/>
</dbReference>
<dbReference type="InterPro" id="IPR025824">
    <property type="entry name" value="OB-fold_nuc-bd_dom"/>
</dbReference>
<dbReference type="Pfam" id="PF13742">
    <property type="entry name" value="tRNA_anti_2"/>
    <property type="match status" value="1"/>
</dbReference>
<feature type="domain" description="Exonuclease VII large subunit C-terminal" evidence="7">
    <location>
        <begin position="305"/>
        <end position="395"/>
    </location>
</feature>
<dbReference type="Proteomes" id="UP000664545">
    <property type="component" value="Unassembled WGS sequence"/>
</dbReference>
<dbReference type="GO" id="GO:0009318">
    <property type="term" value="C:exodeoxyribonuclease VII complex"/>
    <property type="evidence" value="ECO:0007669"/>
    <property type="project" value="UniProtKB-UniRule"/>
</dbReference>
<dbReference type="AlphaFoldDB" id="A0A939D834"/>
<evidence type="ECO:0000256" key="6">
    <source>
        <dbReference type="RuleBase" id="RU004355"/>
    </source>
</evidence>
<dbReference type="GO" id="GO:0008855">
    <property type="term" value="F:exodeoxyribonuclease VII activity"/>
    <property type="evidence" value="ECO:0007669"/>
    <property type="project" value="UniProtKB-UniRule"/>
</dbReference>
<comment type="subunit">
    <text evidence="5">Heterooligomer composed of large and small subunits.</text>
</comment>
<evidence type="ECO:0000313" key="10">
    <source>
        <dbReference type="Proteomes" id="UP000664545"/>
    </source>
</evidence>
<dbReference type="GO" id="GO:0005737">
    <property type="term" value="C:cytoplasm"/>
    <property type="evidence" value="ECO:0007669"/>
    <property type="project" value="UniProtKB-SubCell"/>
</dbReference>
<dbReference type="HAMAP" id="MF_00378">
    <property type="entry name" value="Exonuc_7_L"/>
    <property type="match status" value="1"/>
</dbReference>
<evidence type="ECO:0000256" key="5">
    <source>
        <dbReference type="HAMAP-Rule" id="MF_00378"/>
    </source>
</evidence>
<proteinExistence type="inferred from homology"/>
<evidence type="ECO:0000256" key="1">
    <source>
        <dbReference type="ARBA" id="ARBA00022490"/>
    </source>
</evidence>
<keyword evidence="2 5" id="KW-0540">Nuclease</keyword>
<keyword evidence="1 5" id="KW-0963">Cytoplasm</keyword>
<organism evidence="9 10">
    <name type="scientific">Clostridium aminobutyricum</name>
    <dbReference type="NCBI Taxonomy" id="33953"/>
    <lineage>
        <taxon>Bacteria</taxon>
        <taxon>Bacillati</taxon>
        <taxon>Bacillota</taxon>
        <taxon>Clostridia</taxon>
        <taxon>Eubacteriales</taxon>
        <taxon>Clostridiaceae</taxon>
        <taxon>Clostridium</taxon>
    </lineage>
</organism>
<gene>
    <name evidence="5" type="primary">xseA</name>
    <name evidence="9" type="ORF">JYB65_04040</name>
</gene>
<dbReference type="NCBIfam" id="TIGR00237">
    <property type="entry name" value="xseA"/>
    <property type="match status" value="1"/>
</dbReference>
<feature type="domain" description="OB-fold nucleic acid binding" evidence="8">
    <location>
        <begin position="7"/>
        <end position="101"/>
    </location>
</feature>
<keyword evidence="10" id="KW-1185">Reference proteome</keyword>
<evidence type="ECO:0000256" key="2">
    <source>
        <dbReference type="ARBA" id="ARBA00022722"/>
    </source>
</evidence>
<accession>A0A939D834</accession>
<protein>
    <recommendedName>
        <fullName evidence="5">Exodeoxyribonuclease 7 large subunit</fullName>
        <ecNumber evidence="5">3.1.11.6</ecNumber>
    </recommendedName>
    <alternativeName>
        <fullName evidence="5">Exodeoxyribonuclease VII large subunit</fullName>
        <shortName evidence="5">Exonuclease VII large subunit</shortName>
    </alternativeName>
</protein>
<evidence type="ECO:0000259" key="7">
    <source>
        <dbReference type="Pfam" id="PF02601"/>
    </source>
</evidence>
<dbReference type="CDD" id="cd04489">
    <property type="entry name" value="ExoVII_LU_OBF"/>
    <property type="match status" value="1"/>
</dbReference>
<name>A0A939D834_CLOAM</name>
<keyword evidence="4 5" id="KW-0269">Exonuclease</keyword>
<evidence type="ECO:0000259" key="8">
    <source>
        <dbReference type="Pfam" id="PF13742"/>
    </source>
</evidence>
<comment type="subcellular location">
    <subcellularLocation>
        <location evidence="5 6">Cytoplasm</location>
    </subcellularLocation>
</comment>
<dbReference type="GO" id="GO:0003676">
    <property type="term" value="F:nucleic acid binding"/>
    <property type="evidence" value="ECO:0007669"/>
    <property type="project" value="InterPro"/>
</dbReference>
<reference evidence="9" key="1">
    <citation type="submission" date="2021-02" db="EMBL/GenBank/DDBJ databases">
        <title>Abyssanaerobacter marinus gen.nov., sp., nov, anaerobic bacterium isolated from the Onnuri vent field of Indian Ocean and suggestion of Mogibacteriaceae fam. nov., and proposal of reclassification of ambiguous this family's genus member.</title>
        <authorList>
            <person name="Kim Y.J."/>
            <person name="Yang J.-A."/>
        </authorList>
    </citation>
    <scope>NUCLEOTIDE SEQUENCE</scope>
    <source>
        <strain evidence="9">DSM 2634</strain>
    </source>
</reference>
<dbReference type="EMBL" id="JAFJZZ010000001">
    <property type="protein sequence ID" value="MBN7772523.1"/>
    <property type="molecule type" value="Genomic_DNA"/>
</dbReference>
<comment type="caution">
    <text evidence="9">The sequence shown here is derived from an EMBL/GenBank/DDBJ whole genome shotgun (WGS) entry which is preliminary data.</text>
</comment>
<dbReference type="RefSeq" id="WP_206581323.1">
    <property type="nucleotide sequence ID" value="NZ_JAFJZZ010000001.1"/>
</dbReference>
<sequence length="403" mass="45352">MAIKPVKVSQLNSYIKRVLQSDPLLNSVSVIGEISNLKFHGTGHVYFTLKDENSKISCFLPSEHFQRLRFELADGMEITAEGYIYLYEKGGSYSLNIRDIQVAGLGNLSIAFEKLKEKLFKEGLFDEKYKKPIPSFPERIAVITSETGAAVKDILKIIKNRNNLVDVLIYPVLVQGPGAAPDIAEAIRQVNLLFPETDTIIVGRGGGSIEELWAFNEEMVARSIFESKIPIISAVGHEIDFTIADFVADKRAETPTAAAQMAVPDVFALKEYVSQLGDKLQVQLHQVIRHKELELRYYNIEAMSLNLEKRIQLHRKQIENHHKEVMTAMNLFLINRKNKLDAVLAELEALNPRNIMKRGYSAIIGSDGRLKNSIHDFKAADKLTAVLADGKMDCTVEKIRRED</sequence>
<feature type="domain" description="Exonuclease VII large subunit C-terminal" evidence="7">
    <location>
        <begin position="124"/>
        <end position="297"/>
    </location>
</feature>
<evidence type="ECO:0000256" key="4">
    <source>
        <dbReference type="ARBA" id="ARBA00022839"/>
    </source>
</evidence>
<dbReference type="InterPro" id="IPR020579">
    <property type="entry name" value="Exonuc_VII_lsu_C"/>
</dbReference>
<dbReference type="EC" id="3.1.11.6" evidence="5"/>
<dbReference type="Pfam" id="PF02601">
    <property type="entry name" value="Exonuc_VII_L"/>
    <property type="match status" value="2"/>
</dbReference>
<dbReference type="PANTHER" id="PTHR30008:SF0">
    <property type="entry name" value="EXODEOXYRIBONUCLEASE 7 LARGE SUBUNIT"/>
    <property type="match status" value="1"/>
</dbReference>
<dbReference type="GO" id="GO:0006308">
    <property type="term" value="P:DNA catabolic process"/>
    <property type="evidence" value="ECO:0007669"/>
    <property type="project" value="UniProtKB-UniRule"/>
</dbReference>
<comment type="similarity">
    <text evidence="5 6">Belongs to the XseA family.</text>
</comment>
<comment type="catalytic activity">
    <reaction evidence="5 6">
        <text>Exonucleolytic cleavage in either 5'- to 3'- or 3'- to 5'-direction to yield nucleoside 5'-phosphates.</text>
        <dbReference type="EC" id="3.1.11.6"/>
    </reaction>
</comment>
<comment type="function">
    <text evidence="5">Bidirectionally degrades single-stranded DNA into large acid-insoluble oligonucleotides, which are then degraded further into small acid-soluble oligonucleotides.</text>
</comment>
<evidence type="ECO:0000256" key="3">
    <source>
        <dbReference type="ARBA" id="ARBA00022801"/>
    </source>
</evidence>